<dbReference type="Proteomes" id="UP000245778">
    <property type="component" value="Unassembled WGS sequence"/>
</dbReference>
<sequence>MTENGRSDSKGGKTGLSTTTVRSVHLILRNTLERARKEKLITANPTEDCIPPKNIEKGNEYPEAR</sequence>
<name>A0A2U1BBY7_9FIRM</name>
<dbReference type="Gene3D" id="1.10.150.130">
    <property type="match status" value="1"/>
</dbReference>
<dbReference type="GO" id="GO:0003677">
    <property type="term" value="F:DNA binding"/>
    <property type="evidence" value="ECO:0007669"/>
    <property type="project" value="UniProtKB-KW"/>
</dbReference>
<feature type="compositionally biased region" description="Basic and acidic residues" evidence="2">
    <location>
        <begin position="54"/>
        <end position="65"/>
    </location>
</feature>
<proteinExistence type="predicted"/>
<feature type="compositionally biased region" description="Basic and acidic residues" evidence="2">
    <location>
        <begin position="1"/>
        <end position="11"/>
    </location>
</feature>
<comment type="caution">
    <text evidence="3">The sequence shown here is derived from an EMBL/GenBank/DDBJ whole genome shotgun (WGS) entry which is preliminary data.</text>
</comment>
<dbReference type="EMBL" id="QEKK01000020">
    <property type="protein sequence ID" value="PVY46168.1"/>
    <property type="molecule type" value="Genomic_DNA"/>
</dbReference>
<evidence type="ECO:0000256" key="2">
    <source>
        <dbReference type="SAM" id="MobiDB-lite"/>
    </source>
</evidence>
<evidence type="ECO:0000256" key="1">
    <source>
        <dbReference type="ARBA" id="ARBA00023125"/>
    </source>
</evidence>
<evidence type="ECO:0000313" key="3">
    <source>
        <dbReference type="EMBL" id="PVY46168.1"/>
    </source>
</evidence>
<gene>
    <name evidence="3" type="ORF">C7373_12017</name>
</gene>
<feature type="region of interest" description="Disordered" evidence="2">
    <location>
        <begin position="43"/>
        <end position="65"/>
    </location>
</feature>
<dbReference type="AlphaFoldDB" id="A0A2U1BBY7"/>
<evidence type="ECO:0000313" key="4">
    <source>
        <dbReference type="Proteomes" id="UP000245778"/>
    </source>
</evidence>
<accession>A0A2U1BBY7</accession>
<keyword evidence="1" id="KW-0238">DNA-binding</keyword>
<protein>
    <submittedName>
        <fullName evidence="3">Uncharacterized protein</fullName>
    </submittedName>
</protein>
<dbReference type="InterPro" id="IPR010998">
    <property type="entry name" value="Integrase_recombinase_N"/>
</dbReference>
<organism evidence="3 4">
    <name type="scientific">Intestinimonas butyriciproducens</name>
    <dbReference type="NCBI Taxonomy" id="1297617"/>
    <lineage>
        <taxon>Bacteria</taxon>
        <taxon>Bacillati</taxon>
        <taxon>Bacillota</taxon>
        <taxon>Clostridia</taxon>
        <taxon>Eubacteriales</taxon>
        <taxon>Intestinimonas</taxon>
    </lineage>
</organism>
<feature type="region of interest" description="Disordered" evidence="2">
    <location>
        <begin position="1"/>
        <end position="20"/>
    </location>
</feature>
<reference evidence="3 4" key="1">
    <citation type="submission" date="2018-04" db="EMBL/GenBank/DDBJ databases">
        <title>Genomic Encyclopedia of Type Strains, Phase IV (KMG-IV): sequencing the most valuable type-strain genomes for metagenomic binning, comparative biology and taxonomic classification.</title>
        <authorList>
            <person name="Goeker M."/>
        </authorList>
    </citation>
    <scope>NUCLEOTIDE SEQUENCE [LARGE SCALE GENOMIC DNA]</scope>
    <source>
        <strain evidence="3 4">DSM 26588</strain>
    </source>
</reference>